<evidence type="ECO:0000313" key="3">
    <source>
        <dbReference type="Proteomes" id="UP000316798"/>
    </source>
</evidence>
<dbReference type="Gene3D" id="3.10.129.10">
    <property type="entry name" value="Hotdog Thioesterase"/>
    <property type="match status" value="1"/>
</dbReference>
<dbReference type="Pfam" id="PF22818">
    <property type="entry name" value="ApeI-like"/>
    <property type="match status" value="1"/>
</dbReference>
<name>A0A515DGS1_9BURK</name>
<evidence type="ECO:0000259" key="1">
    <source>
        <dbReference type="Pfam" id="PF22818"/>
    </source>
</evidence>
<dbReference type="Proteomes" id="UP000316798">
    <property type="component" value="Chromosome"/>
</dbReference>
<dbReference type="KEGG" id="rhf:EUB48_01135"/>
<dbReference type="SUPFAM" id="SSF54637">
    <property type="entry name" value="Thioesterase/thiol ester dehydrase-isomerase"/>
    <property type="match status" value="1"/>
</dbReference>
<dbReference type="InterPro" id="IPR054545">
    <property type="entry name" value="ApeI-like"/>
</dbReference>
<reference evidence="2 3" key="1">
    <citation type="submission" date="2019-01" db="EMBL/GenBank/DDBJ databases">
        <title>Genomic insights into a novel species Rhodoferax sp.</title>
        <authorList>
            <person name="Jin L."/>
        </authorList>
    </citation>
    <scope>NUCLEOTIDE SEQUENCE [LARGE SCALE GENOMIC DNA]</scope>
    <source>
        <strain evidence="2 3">CHu59-6-5</strain>
    </source>
</reference>
<dbReference type="EMBL" id="CP035503">
    <property type="protein sequence ID" value="QDL39578.1"/>
    <property type="molecule type" value="Genomic_DNA"/>
</dbReference>
<proteinExistence type="predicted"/>
<gene>
    <name evidence="2" type="ORF">EUB48_01135</name>
</gene>
<dbReference type="InterPro" id="IPR029069">
    <property type="entry name" value="HotDog_dom_sf"/>
</dbReference>
<evidence type="ECO:0000313" key="2">
    <source>
        <dbReference type="EMBL" id="QDL39578.1"/>
    </source>
</evidence>
<dbReference type="OrthoDB" id="9787658at2"/>
<feature type="domain" description="ApeI dehydratase-like" evidence="1">
    <location>
        <begin position="4"/>
        <end position="88"/>
    </location>
</feature>
<organism evidence="2 3">
    <name type="scientific">Rhodoferax sediminis</name>
    <dbReference type="NCBI Taxonomy" id="2509614"/>
    <lineage>
        <taxon>Bacteria</taxon>
        <taxon>Pseudomonadati</taxon>
        <taxon>Pseudomonadota</taxon>
        <taxon>Betaproteobacteria</taxon>
        <taxon>Burkholderiales</taxon>
        <taxon>Comamonadaceae</taxon>
        <taxon>Rhodoferax</taxon>
    </lineage>
</organism>
<dbReference type="AlphaFoldDB" id="A0A515DGS1"/>
<protein>
    <submittedName>
        <fullName evidence="2">Beta-hydroxyacyl-ACP dehydratase</fullName>
    </submittedName>
</protein>
<accession>A0A515DGS1</accession>
<sequence>MAHALTVPADHPAFAGHFPGAPILPGVVLLDAVVQRAPGALGDVRQIASAKFFSPVTPGESLVIAYARTAGAGLRWSIACGSRKVASGTLVLAT</sequence>
<dbReference type="GO" id="GO:0016829">
    <property type="term" value="F:lyase activity"/>
    <property type="evidence" value="ECO:0007669"/>
    <property type="project" value="UniProtKB-KW"/>
</dbReference>
<keyword evidence="3" id="KW-1185">Reference proteome</keyword>